<comment type="caution">
    <text evidence="1">The sequence shown here is derived from an EMBL/GenBank/DDBJ whole genome shotgun (WGS) entry which is preliminary data.</text>
</comment>
<reference evidence="1" key="1">
    <citation type="submission" date="2023-11" db="EMBL/GenBank/DDBJ databases">
        <title>Gracilibacillus pellucida a moderately halophilic bacterium isolated from saline soil in Xinjiang province.</title>
        <authorList>
            <person name="Zhang Z."/>
            <person name="Tan F."/>
            <person name="Wang Y."/>
            <person name="Xia M."/>
        </authorList>
    </citation>
    <scope>NUCLEOTIDE SEQUENCE</scope>
    <source>
        <strain evidence="1">S3-1-1</strain>
    </source>
</reference>
<evidence type="ECO:0000313" key="1">
    <source>
        <dbReference type="EMBL" id="MDX8046659.1"/>
    </source>
</evidence>
<sequence length="86" mass="10065">MLVYIILINIVSFLIMVIDKRKAKMHKWRIAEKRIWVLAIIGGALGATVGMHLFRHKTKHKLFFIGLPFLMFLQIGLLIYWKISLS</sequence>
<gene>
    <name evidence="1" type="ORF">SH601_11770</name>
</gene>
<protein>
    <submittedName>
        <fullName evidence="1">DUF1294 domain-containing protein</fullName>
    </submittedName>
</protein>
<keyword evidence="2" id="KW-1185">Reference proteome</keyword>
<proteinExistence type="predicted"/>
<evidence type="ECO:0000313" key="2">
    <source>
        <dbReference type="Proteomes" id="UP001277972"/>
    </source>
</evidence>
<dbReference type="EMBL" id="JAWZSR010000006">
    <property type="protein sequence ID" value="MDX8046659.1"/>
    <property type="molecule type" value="Genomic_DNA"/>
</dbReference>
<name>A0ACC6M6Q6_9BACI</name>
<dbReference type="Proteomes" id="UP001277972">
    <property type="component" value="Unassembled WGS sequence"/>
</dbReference>
<organism evidence="1 2">
    <name type="scientific">Gracilibacillus pellucidus</name>
    <dbReference type="NCBI Taxonomy" id="3095368"/>
    <lineage>
        <taxon>Bacteria</taxon>
        <taxon>Bacillati</taxon>
        <taxon>Bacillota</taxon>
        <taxon>Bacilli</taxon>
        <taxon>Bacillales</taxon>
        <taxon>Bacillaceae</taxon>
        <taxon>Gracilibacillus</taxon>
    </lineage>
</organism>
<accession>A0ACC6M6Q6</accession>